<reference evidence="1" key="2">
    <citation type="submission" date="2020-03" db="EMBL/GenBank/DDBJ databases">
        <title>Walnut 2.0.</title>
        <authorList>
            <person name="Marrano A."/>
            <person name="Britton M."/>
            <person name="Zimin A.V."/>
            <person name="Zaini P.A."/>
            <person name="Workman R."/>
            <person name="Puiu D."/>
            <person name="Bianco L."/>
            <person name="Allen B.J."/>
            <person name="Troggio M."/>
            <person name="Leslie C.A."/>
            <person name="Timp W."/>
            <person name="Dendekar A."/>
            <person name="Salzberg S.L."/>
            <person name="Neale D.B."/>
        </authorList>
    </citation>
    <scope>NUCLEOTIDE SEQUENCE</scope>
    <source>
        <tissue evidence="1">Leaves</tissue>
    </source>
</reference>
<accession>A0A833XVU7</accession>
<dbReference type="Gramene" id="Jr04_00080_p3">
    <property type="protein sequence ID" value="cds.Jr04_00080_p3"/>
    <property type="gene ID" value="Jr04_00080"/>
</dbReference>
<evidence type="ECO:0000313" key="2">
    <source>
        <dbReference type="Proteomes" id="UP000619265"/>
    </source>
</evidence>
<organism evidence="1 2">
    <name type="scientific">Juglans regia</name>
    <name type="common">English walnut</name>
    <dbReference type="NCBI Taxonomy" id="51240"/>
    <lineage>
        <taxon>Eukaryota</taxon>
        <taxon>Viridiplantae</taxon>
        <taxon>Streptophyta</taxon>
        <taxon>Embryophyta</taxon>
        <taxon>Tracheophyta</taxon>
        <taxon>Spermatophyta</taxon>
        <taxon>Magnoliopsida</taxon>
        <taxon>eudicotyledons</taxon>
        <taxon>Gunneridae</taxon>
        <taxon>Pentapetalae</taxon>
        <taxon>rosids</taxon>
        <taxon>fabids</taxon>
        <taxon>Fagales</taxon>
        <taxon>Juglandaceae</taxon>
        <taxon>Juglans</taxon>
    </lineage>
</organism>
<proteinExistence type="predicted"/>
<gene>
    <name evidence="1" type="ORF">F2P56_008184</name>
</gene>
<reference evidence="1" key="1">
    <citation type="submission" date="2015-10" db="EMBL/GenBank/DDBJ databases">
        <authorList>
            <person name="Martinez-Garcia P.J."/>
            <person name="Crepeau M.W."/>
            <person name="Puiu D."/>
            <person name="Gonzalez-Ibeas D."/>
            <person name="Whalen J."/>
            <person name="Stevens K."/>
            <person name="Paul R."/>
            <person name="Butterfield T."/>
            <person name="Britton M."/>
            <person name="Reagan R."/>
            <person name="Chakraborty S."/>
            <person name="Walawage S.L."/>
            <person name="Vasquez-Gross H.A."/>
            <person name="Cardeno C."/>
            <person name="Famula R."/>
            <person name="Pratt K."/>
            <person name="Kuruganti S."/>
            <person name="Aradhya M.K."/>
            <person name="Leslie C.A."/>
            <person name="Dandekar A.M."/>
            <person name="Salzberg S.L."/>
            <person name="Wegrzyn J.L."/>
            <person name="Langley C.H."/>
            <person name="Neale D.B."/>
        </authorList>
    </citation>
    <scope>NUCLEOTIDE SEQUENCE</scope>
    <source>
        <tissue evidence="1">Leaves</tissue>
    </source>
</reference>
<comment type="caution">
    <text evidence="1">The sequence shown here is derived from an EMBL/GenBank/DDBJ whole genome shotgun (WGS) entry which is preliminary data.</text>
</comment>
<sequence length="102" mass="11809">MADERYPNWVVVIKTKPRDMYDTGEEEVTDDDEDEYLVNEYCNTSNNEAIEPAIDDVMWARNDEPIYNIDSDEFEGELEAESIEVQSDVNVEDGVMSKSKME</sequence>
<dbReference type="Proteomes" id="UP000619265">
    <property type="component" value="Unassembled WGS sequence"/>
</dbReference>
<dbReference type="AlphaFoldDB" id="A0A833XVU7"/>
<evidence type="ECO:0000313" key="1">
    <source>
        <dbReference type="EMBL" id="KAF5471375.1"/>
    </source>
</evidence>
<dbReference type="EMBL" id="LIHL02000004">
    <property type="protein sequence ID" value="KAF5471375.1"/>
    <property type="molecule type" value="Genomic_DNA"/>
</dbReference>
<name>A0A833XVU7_JUGRE</name>
<protein>
    <submittedName>
        <fullName evidence="1">Uncharacterized protein</fullName>
    </submittedName>
</protein>